<dbReference type="InterPro" id="IPR046869">
    <property type="entry name" value="SLM1/RGC1-like_PH"/>
</dbReference>
<dbReference type="InterPro" id="IPR011993">
    <property type="entry name" value="PH-like_dom_sf"/>
</dbReference>
<dbReference type="Pfam" id="PF20399">
    <property type="entry name" value="PH_20"/>
    <property type="match status" value="1"/>
</dbReference>
<dbReference type="InterPro" id="IPR001849">
    <property type="entry name" value="PH_domain"/>
</dbReference>
<dbReference type="Gene3D" id="1.20.1270.60">
    <property type="entry name" value="Arfaptin homology (AH) domain/BAR domain"/>
    <property type="match status" value="1"/>
</dbReference>
<comment type="caution">
    <text evidence="4">The sequence shown here is derived from an EMBL/GenBank/DDBJ whole genome shotgun (WGS) entry which is preliminary data.</text>
</comment>
<accession>A0A9P4IGX5</accession>
<evidence type="ECO:0000256" key="2">
    <source>
        <dbReference type="SAM" id="MobiDB-lite"/>
    </source>
</evidence>
<evidence type="ECO:0000313" key="5">
    <source>
        <dbReference type="Proteomes" id="UP000799772"/>
    </source>
</evidence>
<evidence type="ECO:0000256" key="1">
    <source>
        <dbReference type="ARBA" id="ARBA00022553"/>
    </source>
</evidence>
<organism evidence="4 5">
    <name type="scientific">Rhizodiscina lignyota</name>
    <dbReference type="NCBI Taxonomy" id="1504668"/>
    <lineage>
        <taxon>Eukaryota</taxon>
        <taxon>Fungi</taxon>
        <taxon>Dikarya</taxon>
        <taxon>Ascomycota</taxon>
        <taxon>Pezizomycotina</taxon>
        <taxon>Dothideomycetes</taxon>
        <taxon>Pleosporomycetidae</taxon>
        <taxon>Aulographales</taxon>
        <taxon>Rhizodiscinaceae</taxon>
        <taxon>Rhizodiscina</taxon>
    </lineage>
</organism>
<keyword evidence="5" id="KW-1185">Reference proteome</keyword>
<dbReference type="InterPro" id="IPR027267">
    <property type="entry name" value="AH/BAR_dom_sf"/>
</dbReference>
<feature type="compositionally biased region" description="Polar residues" evidence="2">
    <location>
        <begin position="408"/>
        <end position="422"/>
    </location>
</feature>
<reference evidence="4" key="1">
    <citation type="journal article" date="2020" name="Stud. Mycol.">
        <title>101 Dothideomycetes genomes: a test case for predicting lifestyles and emergence of pathogens.</title>
        <authorList>
            <person name="Haridas S."/>
            <person name="Albert R."/>
            <person name="Binder M."/>
            <person name="Bloem J."/>
            <person name="Labutti K."/>
            <person name="Salamov A."/>
            <person name="Andreopoulos B."/>
            <person name="Baker S."/>
            <person name="Barry K."/>
            <person name="Bills G."/>
            <person name="Bluhm B."/>
            <person name="Cannon C."/>
            <person name="Castanera R."/>
            <person name="Culley D."/>
            <person name="Daum C."/>
            <person name="Ezra D."/>
            <person name="Gonzalez J."/>
            <person name="Henrissat B."/>
            <person name="Kuo A."/>
            <person name="Liang C."/>
            <person name="Lipzen A."/>
            <person name="Lutzoni F."/>
            <person name="Magnuson J."/>
            <person name="Mondo S."/>
            <person name="Nolan M."/>
            <person name="Ohm R."/>
            <person name="Pangilinan J."/>
            <person name="Park H.-J."/>
            <person name="Ramirez L."/>
            <person name="Alfaro M."/>
            <person name="Sun H."/>
            <person name="Tritt A."/>
            <person name="Yoshinaga Y."/>
            <person name="Zwiers L.-H."/>
            <person name="Turgeon B."/>
            <person name="Goodwin S."/>
            <person name="Spatafora J."/>
            <person name="Crous P."/>
            <person name="Grigoriev I."/>
        </authorList>
    </citation>
    <scope>NUCLEOTIDE SEQUENCE</scope>
    <source>
        <strain evidence="4">CBS 133067</strain>
    </source>
</reference>
<dbReference type="CDD" id="cd13311">
    <property type="entry name" value="PH_Slm1"/>
    <property type="match status" value="1"/>
</dbReference>
<dbReference type="PANTHER" id="PTHR31941">
    <property type="entry name" value="CYTOSKELETAL SIGNALING PROTEIN SLM1"/>
    <property type="match status" value="1"/>
</dbReference>
<dbReference type="Proteomes" id="UP000799772">
    <property type="component" value="Unassembled WGS sequence"/>
</dbReference>
<dbReference type="AlphaFoldDB" id="A0A9P4IGX5"/>
<dbReference type="PANTHER" id="PTHR31941:SF1">
    <property type="entry name" value="CYTOSKELETAL SIGNALING PROTEIN SLM1"/>
    <property type="match status" value="1"/>
</dbReference>
<evidence type="ECO:0000259" key="3">
    <source>
        <dbReference type="PROSITE" id="PS50003"/>
    </source>
</evidence>
<dbReference type="SMART" id="SM00233">
    <property type="entry name" value="PH"/>
    <property type="match status" value="1"/>
</dbReference>
<protein>
    <recommendedName>
        <fullName evidence="3">PH domain-containing protein</fullName>
    </recommendedName>
</protein>
<sequence>MAETSLPSRAMTHGSDDEAMGGEDTSEVTKLFQERLQAFKHACGYLEDYIVATEKLQNSQSKEYEKVLKTVSHPLKEGNHFDQQLGGIAGMFDNIRGNTQGMANSHTETAKILKGQVLPIFERLHQEIKSKNKELTKGAGKTAKAVDRARATTQKHIEMLGSTTATFDSSGGHVAADRDPYLLQRGVMHRLNKQIIEENNNRNDLLAVQNSFAQFEAHIIQTFQTGLGNFLQTMNTQSEKTKGMYADMVGTAQRVPPDFEWQGFLKRNNNVLIDPNAPKRNVHNVTFPNMNHNSTQPLIAGSLDRKGKVFKMKWNTAYYVITPSKYLHEFDTDDDFAKDPMPENSLYLPDCTVGYLDGQKFTVKGKDVSKGKVPGMKGMMTHDFQFKAHTASDASRWYEVIRQAAGQVTNEVPASSEPNSPVGTVKKTGTGFSSLTASSGGSPTAGNGEASAGEKADLGQTTGTTNGGATNGAAKA</sequence>
<dbReference type="Pfam" id="PF20400">
    <property type="entry name" value="BAR_4"/>
    <property type="match status" value="1"/>
</dbReference>
<dbReference type="PROSITE" id="PS50003">
    <property type="entry name" value="PH_DOMAIN"/>
    <property type="match status" value="1"/>
</dbReference>
<feature type="region of interest" description="Disordered" evidence="2">
    <location>
        <begin position="408"/>
        <end position="476"/>
    </location>
</feature>
<dbReference type="OrthoDB" id="2264563at2759"/>
<feature type="region of interest" description="Disordered" evidence="2">
    <location>
        <begin position="1"/>
        <end position="23"/>
    </location>
</feature>
<dbReference type="InterPro" id="IPR046868">
    <property type="entry name" value="BAR_4"/>
</dbReference>
<keyword evidence="1" id="KW-0597">Phosphoprotein</keyword>
<gene>
    <name evidence="4" type="ORF">NA57DRAFT_40800</name>
</gene>
<feature type="domain" description="PH" evidence="3">
    <location>
        <begin position="296"/>
        <end position="406"/>
    </location>
</feature>
<evidence type="ECO:0000313" key="4">
    <source>
        <dbReference type="EMBL" id="KAF2098267.1"/>
    </source>
</evidence>
<dbReference type="Gene3D" id="2.30.29.30">
    <property type="entry name" value="Pleckstrin-homology domain (PH domain)/Phosphotyrosine-binding domain (PTB)"/>
    <property type="match status" value="1"/>
</dbReference>
<dbReference type="SUPFAM" id="SSF103657">
    <property type="entry name" value="BAR/IMD domain-like"/>
    <property type="match status" value="1"/>
</dbReference>
<dbReference type="SUPFAM" id="SSF50729">
    <property type="entry name" value="PH domain-like"/>
    <property type="match status" value="1"/>
</dbReference>
<dbReference type="InterPro" id="IPR043453">
    <property type="entry name" value="Slm1_PH"/>
</dbReference>
<name>A0A9P4IGX5_9PEZI</name>
<dbReference type="EMBL" id="ML978127">
    <property type="protein sequence ID" value="KAF2098267.1"/>
    <property type="molecule type" value="Genomic_DNA"/>
</dbReference>
<feature type="compositionally biased region" description="Polar residues" evidence="2">
    <location>
        <begin position="430"/>
        <end position="445"/>
    </location>
</feature>
<proteinExistence type="predicted"/>